<dbReference type="RefSeq" id="WP_218322507.1">
    <property type="nucleotide sequence ID" value="NZ_JAEEGC010000124.1"/>
</dbReference>
<dbReference type="AlphaFoldDB" id="A0A949U155"/>
<organism evidence="1 2">
    <name type="scientific">Clostridium thailandense</name>
    <dbReference type="NCBI Taxonomy" id="2794346"/>
    <lineage>
        <taxon>Bacteria</taxon>
        <taxon>Bacillati</taxon>
        <taxon>Bacillota</taxon>
        <taxon>Clostridia</taxon>
        <taxon>Eubacteriales</taxon>
        <taxon>Clostridiaceae</taxon>
        <taxon>Clostridium</taxon>
    </lineage>
</organism>
<sequence>MIFPQLNINVDNVIDQITEESKKTVPKEYAWDFENNDFLLRDGKFVIVEGIEALRVWIWKALQTVRMKYSIYSDKYGHDLDSIVGKGFSKALIETEAKRLTWECLRANSHILRLENFSIALNKDMLNINFTAITDLGEVSVSV</sequence>
<dbReference type="Pfam" id="PF10934">
    <property type="entry name" value="Sheath_initiator"/>
    <property type="match status" value="1"/>
</dbReference>
<gene>
    <name evidence="1" type="ORF">I6U48_21365</name>
</gene>
<reference evidence="1" key="1">
    <citation type="submission" date="2020-12" db="EMBL/GenBank/DDBJ databases">
        <title>Clostridium thailandense sp. nov., a novel acetogenic bacterium isolated from peat land soil in Thailand.</title>
        <authorList>
            <person name="Chaikitkaew S."/>
            <person name="Birkeland N.K."/>
        </authorList>
    </citation>
    <scope>NUCLEOTIDE SEQUENCE</scope>
    <source>
        <strain evidence="1">PL3</strain>
    </source>
</reference>
<accession>A0A949U155</accession>
<comment type="caution">
    <text evidence="1">The sequence shown here is derived from an EMBL/GenBank/DDBJ whole genome shotgun (WGS) entry which is preliminary data.</text>
</comment>
<dbReference type="EMBL" id="JAEEGC010000124">
    <property type="protein sequence ID" value="MBV7275455.1"/>
    <property type="molecule type" value="Genomic_DNA"/>
</dbReference>
<evidence type="ECO:0000313" key="1">
    <source>
        <dbReference type="EMBL" id="MBV7275455.1"/>
    </source>
</evidence>
<name>A0A949U155_9CLOT</name>
<dbReference type="InterPro" id="IPR020288">
    <property type="entry name" value="Sheath_initiator"/>
</dbReference>
<proteinExistence type="predicted"/>
<evidence type="ECO:0000313" key="2">
    <source>
        <dbReference type="Proteomes" id="UP000694308"/>
    </source>
</evidence>
<protein>
    <submittedName>
        <fullName evidence="1">DUF2634 domain-containing protein</fullName>
    </submittedName>
</protein>
<keyword evidence="2" id="KW-1185">Reference proteome</keyword>
<dbReference type="Proteomes" id="UP000694308">
    <property type="component" value="Unassembled WGS sequence"/>
</dbReference>